<keyword evidence="2" id="KW-1133">Transmembrane helix</keyword>
<feature type="transmembrane region" description="Helical" evidence="2">
    <location>
        <begin position="66"/>
        <end position="87"/>
    </location>
</feature>
<feature type="transmembrane region" description="Helical" evidence="2">
    <location>
        <begin position="99"/>
        <end position="118"/>
    </location>
</feature>
<protein>
    <recommendedName>
        <fullName evidence="2">NADH-quinone oxidoreductase subunit J</fullName>
        <ecNumber evidence="2">7.1.1.-</ecNumber>
    </recommendedName>
</protein>
<dbReference type="OrthoDB" id="5405547at2"/>
<dbReference type="PANTHER" id="PTHR33269:SF17">
    <property type="entry name" value="NADH-UBIQUINONE OXIDOREDUCTASE CHAIN 6"/>
    <property type="match status" value="1"/>
</dbReference>
<keyword evidence="2" id="KW-0472">Membrane</keyword>
<comment type="function">
    <text evidence="2">NDH-1 shuttles electrons from NADH, via FMN and iron-sulfur (Fe-S) centers, to quinones in the respiratory chain. Couples the redox reaction to proton translocation (for every two electrons transferred, four hydrogen ions are translocated across the cytoplasmic membrane), and thus conserves the redox energy in a proton gradient.</text>
</comment>
<dbReference type="Proteomes" id="UP000276223">
    <property type="component" value="Unassembled WGS sequence"/>
</dbReference>
<keyword evidence="4" id="KW-1185">Reference proteome</keyword>
<dbReference type="PANTHER" id="PTHR33269">
    <property type="entry name" value="NADH-UBIQUINONE OXIDOREDUCTASE CHAIN 6"/>
    <property type="match status" value="1"/>
</dbReference>
<comment type="caution">
    <text evidence="3">The sequence shown here is derived from an EMBL/GenBank/DDBJ whole genome shotgun (WGS) entry which is preliminary data.</text>
</comment>
<feature type="transmembrane region" description="Helical" evidence="2">
    <location>
        <begin position="145"/>
        <end position="169"/>
    </location>
</feature>
<dbReference type="Pfam" id="PF00499">
    <property type="entry name" value="Oxidored_q3"/>
    <property type="match status" value="1"/>
</dbReference>
<dbReference type="GO" id="GO:0008137">
    <property type="term" value="F:NADH dehydrogenase (ubiquinone) activity"/>
    <property type="evidence" value="ECO:0007669"/>
    <property type="project" value="UniProtKB-UniRule"/>
</dbReference>
<dbReference type="GO" id="GO:0005886">
    <property type="term" value="C:plasma membrane"/>
    <property type="evidence" value="ECO:0007669"/>
    <property type="project" value="UniProtKB-SubCell"/>
</dbReference>
<name>A0A3N1UVP7_9BACT</name>
<gene>
    <name evidence="3" type="ORF">EDC27_1509</name>
</gene>
<feature type="transmembrane region" description="Helical" evidence="2">
    <location>
        <begin position="13"/>
        <end position="32"/>
    </location>
</feature>
<dbReference type="Gene3D" id="1.20.120.1200">
    <property type="entry name" value="NADH-ubiquinone/plastoquinone oxidoreductase chain 6, subunit NuoJ"/>
    <property type="match status" value="1"/>
</dbReference>
<keyword evidence="2" id="KW-1003">Cell membrane</keyword>
<comment type="catalytic activity">
    <reaction evidence="2">
        <text>a quinone + NADH + 5 H(+)(in) = a quinol + NAD(+) + 4 H(+)(out)</text>
        <dbReference type="Rhea" id="RHEA:57888"/>
        <dbReference type="ChEBI" id="CHEBI:15378"/>
        <dbReference type="ChEBI" id="CHEBI:24646"/>
        <dbReference type="ChEBI" id="CHEBI:57540"/>
        <dbReference type="ChEBI" id="CHEBI:57945"/>
        <dbReference type="ChEBI" id="CHEBI:132124"/>
    </reaction>
</comment>
<evidence type="ECO:0000256" key="2">
    <source>
        <dbReference type="RuleBase" id="RU004429"/>
    </source>
</evidence>
<dbReference type="AlphaFoldDB" id="A0A3N1UVP7"/>
<proteinExistence type="inferred from homology"/>
<dbReference type="GO" id="GO:0048038">
    <property type="term" value="F:quinone binding"/>
    <property type="evidence" value="ECO:0007669"/>
    <property type="project" value="UniProtKB-UniRule"/>
</dbReference>
<sequence>MSGSLLVDSLAHAVFWVVVGIVIGGAALAVFPRNIVYNILGLIACLSGVAALFLYLGSFFLALMQLLIYVGAICIAIVFAIMLSRPLHLEVPKRRMPKLAAGIGAASIFFVAIAAVAWKTAWKPAAERGADWTITTIGHLLLTRYALVFEVISLVLLVAIIGAIVTTGFSRRLSS</sequence>
<feature type="transmembrane region" description="Helical" evidence="2">
    <location>
        <begin position="39"/>
        <end position="60"/>
    </location>
</feature>
<comment type="similarity">
    <text evidence="1 2">Belongs to the complex I subunit 6 family.</text>
</comment>
<reference evidence="3 4" key="1">
    <citation type="submission" date="2018-11" db="EMBL/GenBank/DDBJ databases">
        <title>Genomic Encyclopedia of Type Strains, Phase IV (KMG-IV): sequencing the most valuable type-strain genomes for metagenomic binning, comparative biology and taxonomic classification.</title>
        <authorList>
            <person name="Goeker M."/>
        </authorList>
    </citation>
    <scope>NUCLEOTIDE SEQUENCE [LARGE SCALE GENOMIC DNA]</scope>
    <source>
        <strain evidence="3 4">DSM 22027</strain>
    </source>
</reference>
<dbReference type="InterPro" id="IPR001457">
    <property type="entry name" value="NADH_UbQ/plastoQ_OxRdtase_su6"/>
</dbReference>
<keyword evidence="2" id="KW-0520">NAD</keyword>
<keyword evidence="2" id="KW-0812">Transmembrane</keyword>
<evidence type="ECO:0000256" key="1">
    <source>
        <dbReference type="ARBA" id="ARBA00005698"/>
    </source>
</evidence>
<accession>A0A3N1UVP7</accession>
<dbReference type="InterPro" id="IPR042106">
    <property type="entry name" value="Nuo/plastoQ_OxRdtase_6_NuoJ"/>
</dbReference>
<evidence type="ECO:0000313" key="4">
    <source>
        <dbReference type="Proteomes" id="UP000276223"/>
    </source>
</evidence>
<comment type="subcellular location">
    <subcellularLocation>
        <location evidence="2">Cell membrane</location>
        <topology evidence="2">Multi-pass membrane protein</topology>
    </subcellularLocation>
</comment>
<evidence type="ECO:0000313" key="3">
    <source>
        <dbReference type="EMBL" id="ROQ93489.1"/>
    </source>
</evidence>
<organism evidence="3 4">
    <name type="scientific">Desulfosoma caldarium</name>
    <dbReference type="NCBI Taxonomy" id="610254"/>
    <lineage>
        <taxon>Bacteria</taxon>
        <taxon>Pseudomonadati</taxon>
        <taxon>Thermodesulfobacteriota</taxon>
        <taxon>Syntrophobacteria</taxon>
        <taxon>Syntrophobacterales</taxon>
        <taxon>Syntrophobacteraceae</taxon>
        <taxon>Desulfosoma</taxon>
    </lineage>
</organism>
<keyword evidence="2" id="KW-0874">Quinone</keyword>
<dbReference type="EMBL" id="RJVA01000011">
    <property type="protein sequence ID" value="ROQ93489.1"/>
    <property type="molecule type" value="Genomic_DNA"/>
</dbReference>
<dbReference type="EC" id="7.1.1.-" evidence="2"/>
<dbReference type="RefSeq" id="WP_123289988.1">
    <property type="nucleotide sequence ID" value="NZ_RJVA01000011.1"/>
</dbReference>